<organism evidence="2 3">
    <name type="scientific">Trema orientale</name>
    <name type="common">Charcoal tree</name>
    <name type="synonym">Celtis orientalis</name>
    <dbReference type="NCBI Taxonomy" id="63057"/>
    <lineage>
        <taxon>Eukaryota</taxon>
        <taxon>Viridiplantae</taxon>
        <taxon>Streptophyta</taxon>
        <taxon>Embryophyta</taxon>
        <taxon>Tracheophyta</taxon>
        <taxon>Spermatophyta</taxon>
        <taxon>Magnoliopsida</taxon>
        <taxon>eudicotyledons</taxon>
        <taxon>Gunneridae</taxon>
        <taxon>Pentapetalae</taxon>
        <taxon>rosids</taxon>
        <taxon>fabids</taxon>
        <taxon>Rosales</taxon>
        <taxon>Cannabaceae</taxon>
        <taxon>Trema</taxon>
    </lineage>
</organism>
<feature type="region of interest" description="Disordered" evidence="1">
    <location>
        <begin position="222"/>
        <end position="245"/>
    </location>
</feature>
<proteinExistence type="predicted"/>
<dbReference type="OrthoDB" id="1187905at2759"/>
<dbReference type="GO" id="GO:0061908">
    <property type="term" value="C:phagophore"/>
    <property type="evidence" value="ECO:0007669"/>
    <property type="project" value="TreeGrafter"/>
</dbReference>
<dbReference type="Proteomes" id="UP000237000">
    <property type="component" value="Unassembled WGS sequence"/>
</dbReference>
<feature type="compositionally biased region" description="Basic and acidic residues" evidence="1">
    <location>
        <begin position="222"/>
        <end position="235"/>
    </location>
</feature>
<accession>A0A2P5FKU5</accession>
<sequence length="646" mass="70113">MKDSKSKGMNWAGNIYHKFEGIIPEVNDITIQDTFKYVENHVHTVGGSFKKFCSGVVQDFLPLSVDPVKCEAKAVVPEGDAAINTLTRNNSVISIVEVSSDAVVKKSPVVIDAIDHAEKQLGHVLEHHDADQPKNANSTDTYETSVPVLATRKINVLTNGDSGLSNDENTIKESSDGPAEITFPCVKESFEASSVDEFIETNHSNECVSEFDPTDHAQKQLDHLSSGHHEADQFKTAESTNTPGTSVPVLGPGLSDGNSDLINEDNVIKESAEGPLDLTTFPGVTESFEASSLDESVETLQENDSVVSLRDAIDHVEKQQQGCGHVSTGHHNADQLRNAKSINTYETSGSVLASREINILTNANSDLSNYVSSKKESADGQLELTSPDVAESSRTLSLDELTETDPENECVFSAKVAPATSVQSLEIKRDTGVFCDSYSDDVQCFFGDSSIPSERLVVFGEDIIRGTGLVSSTSSRLRDSTTSDVLFPGAMFCRNPGDLAGCVSDNPRGILSSTPASIMSINDKALEKQLVSSSSFLSLEFIDGSNGDVADSGMETIDLCDEMKLEESCVFVDDSDLYAVSRRARKLDSYKKKIRDIFASKKRLAKEYEQLAIWYGDTDIDSSQDASFDLQNSKTRHACDSGWELL</sequence>
<comment type="caution">
    <text evidence="2">The sequence shown here is derived from an EMBL/GenBank/DDBJ whole genome shotgun (WGS) entry which is preliminary data.</text>
</comment>
<evidence type="ECO:0000313" key="2">
    <source>
        <dbReference type="EMBL" id="PON98411.1"/>
    </source>
</evidence>
<dbReference type="PANTHER" id="PTHR34659">
    <property type="entry name" value="BNAA05G11610D PROTEIN"/>
    <property type="match status" value="1"/>
</dbReference>
<dbReference type="GO" id="GO:0005776">
    <property type="term" value="C:autophagosome"/>
    <property type="evidence" value="ECO:0007669"/>
    <property type="project" value="TreeGrafter"/>
</dbReference>
<evidence type="ECO:0000256" key="1">
    <source>
        <dbReference type="SAM" id="MobiDB-lite"/>
    </source>
</evidence>
<dbReference type="InParanoid" id="A0A2P5FKU5"/>
<evidence type="ECO:0000313" key="3">
    <source>
        <dbReference type="Proteomes" id="UP000237000"/>
    </source>
</evidence>
<keyword evidence="3" id="KW-1185">Reference proteome</keyword>
<reference evidence="3" key="1">
    <citation type="submission" date="2016-06" db="EMBL/GenBank/DDBJ databases">
        <title>Parallel loss of symbiosis genes in relatives of nitrogen-fixing non-legume Parasponia.</title>
        <authorList>
            <person name="Van Velzen R."/>
            <person name="Holmer R."/>
            <person name="Bu F."/>
            <person name="Rutten L."/>
            <person name="Van Zeijl A."/>
            <person name="Liu W."/>
            <person name="Santuari L."/>
            <person name="Cao Q."/>
            <person name="Sharma T."/>
            <person name="Shen D."/>
            <person name="Roswanjaya Y."/>
            <person name="Wardhani T."/>
            <person name="Kalhor M.S."/>
            <person name="Jansen J."/>
            <person name="Van den Hoogen J."/>
            <person name="Gungor B."/>
            <person name="Hartog M."/>
            <person name="Hontelez J."/>
            <person name="Verver J."/>
            <person name="Yang W.-C."/>
            <person name="Schijlen E."/>
            <person name="Repin R."/>
            <person name="Schilthuizen M."/>
            <person name="Schranz E."/>
            <person name="Heidstra R."/>
            <person name="Miyata K."/>
            <person name="Fedorova E."/>
            <person name="Kohlen W."/>
            <person name="Bisseling T."/>
            <person name="Smit S."/>
            <person name="Geurts R."/>
        </authorList>
    </citation>
    <scope>NUCLEOTIDE SEQUENCE [LARGE SCALE GENOMIC DNA]</scope>
    <source>
        <strain evidence="3">cv. RG33-2</strain>
    </source>
</reference>
<protein>
    <submittedName>
        <fullName evidence="2">Uncharacterized protein</fullName>
    </submittedName>
</protein>
<name>A0A2P5FKU5_TREOI</name>
<dbReference type="InterPro" id="IPR053273">
    <property type="entry name" value="CST_Regulator"/>
</dbReference>
<gene>
    <name evidence="2" type="ORF">TorRG33x02_056450</name>
</gene>
<dbReference type="STRING" id="63057.A0A2P5FKU5"/>
<dbReference type="GO" id="GO:0006950">
    <property type="term" value="P:response to stress"/>
    <property type="evidence" value="ECO:0007669"/>
    <property type="project" value="TreeGrafter"/>
</dbReference>
<feature type="region of interest" description="Disordered" evidence="1">
    <location>
        <begin position="374"/>
        <end position="394"/>
    </location>
</feature>
<dbReference type="PANTHER" id="PTHR34659:SF1">
    <property type="entry name" value="PROTEIN EGT2"/>
    <property type="match status" value="1"/>
</dbReference>
<dbReference type="EMBL" id="JXTC01000024">
    <property type="protein sequence ID" value="PON98411.1"/>
    <property type="molecule type" value="Genomic_DNA"/>
</dbReference>
<dbReference type="AlphaFoldDB" id="A0A2P5FKU5"/>
<feature type="compositionally biased region" description="Polar residues" evidence="1">
    <location>
        <begin position="236"/>
        <end position="245"/>
    </location>
</feature>